<dbReference type="InterPro" id="IPR011055">
    <property type="entry name" value="Dup_hybrid_motif"/>
</dbReference>
<feature type="coiled-coil region" evidence="1">
    <location>
        <begin position="169"/>
        <end position="228"/>
    </location>
</feature>
<feature type="signal peptide" evidence="2">
    <location>
        <begin position="1"/>
        <end position="21"/>
    </location>
</feature>
<dbReference type="Proteomes" id="UP000886339">
    <property type="component" value="Unassembled WGS sequence"/>
</dbReference>
<evidence type="ECO:0000256" key="1">
    <source>
        <dbReference type="SAM" id="Coils"/>
    </source>
</evidence>
<proteinExistence type="predicted"/>
<evidence type="ECO:0000259" key="3">
    <source>
        <dbReference type="Pfam" id="PF01551"/>
    </source>
</evidence>
<dbReference type="PANTHER" id="PTHR21666:SF270">
    <property type="entry name" value="MUREIN HYDROLASE ACTIVATOR ENVC"/>
    <property type="match status" value="1"/>
</dbReference>
<dbReference type="InterPro" id="IPR050570">
    <property type="entry name" value="Cell_wall_metabolism_enzyme"/>
</dbReference>
<protein>
    <submittedName>
        <fullName evidence="4">Peptidase M23</fullName>
    </submittedName>
</protein>
<sequence length="386" mass="44225">MRLAQLILCGLLAVAGSFSQAQENGKDEQQRTEEKREQLRQSIARLQDSIRKTQKEKDSLSAELADSEREIGAIIAHLNRLQQKQQSLGRKLAGLRRRQGDLQQHLETSRRKLALLLRSAYMTGREERLKLFLNQQDPAALSRLLAYHDYISRARTKQLQLLSQDLESLRSLTRQIGEEQSRLDRLHAQQQTRKEQLVKHQQQRKSLLKQVDARLQQQGEKLARWQEDERRLAGLLKDLQSALHSLELPEQKGFRESRGQLSWPVRGRLRKTFGAQKIGNLRWDGVIIGAKEGAEVRTIHAGRVAWADWLRGYGLLIIVEHGDGFMSLYGNNQSLFKETGDWVEAGEIIAQAGAGEGHAKSGVYFGIRYQGKALNPVRWCKRRARR</sequence>
<dbReference type="SUPFAM" id="SSF51261">
    <property type="entry name" value="Duplicated hybrid motif"/>
    <property type="match status" value="1"/>
</dbReference>
<dbReference type="Gene3D" id="6.10.250.3150">
    <property type="match status" value="1"/>
</dbReference>
<dbReference type="CDD" id="cd12797">
    <property type="entry name" value="M23_peptidase"/>
    <property type="match status" value="1"/>
</dbReference>
<feature type="coiled-coil region" evidence="1">
    <location>
        <begin position="22"/>
        <end position="98"/>
    </location>
</feature>
<keyword evidence="1" id="KW-0175">Coiled coil</keyword>
<reference evidence="4" key="1">
    <citation type="journal article" date="2020" name="mSystems">
        <title>Genome- and Community-Level Interaction Insights into Carbon Utilization and Element Cycling Functions of Hydrothermarchaeota in Hydrothermal Sediment.</title>
        <authorList>
            <person name="Zhou Z."/>
            <person name="Liu Y."/>
            <person name="Xu W."/>
            <person name="Pan J."/>
            <person name="Luo Z.H."/>
            <person name="Li M."/>
        </authorList>
    </citation>
    <scope>NUCLEOTIDE SEQUENCE [LARGE SCALE GENOMIC DNA]</scope>
    <source>
        <strain evidence="4">HyVt-458</strain>
    </source>
</reference>
<accession>A0A831RW06</accession>
<evidence type="ECO:0000313" key="4">
    <source>
        <dbReference type="EMBL" id="HEC06195.1"/>
    </source>
</evidence>
<dbReference type="EMBL" id="DRLF01000180">
    <property type="protein sequence ID" value="HEC06195.1"/>
    <property type="molecule type" value="Genomic_DNA"/>
</dbReference>
<dbReference type="GO" id="GO:0004222">
    <property type="term" value="F:metalloendopeptidase activity"/>
    <property type="evidence" value="ECO:0007669"/>
    <property type="project" value="TreeGrafter"/>
</dbReference>
<dbReference type="Gene3D" id="2.70.70.10">
    <property type="entry name" value="Glucose Permease (Domain IIA)"/>
    <property type="match status" value="1"/>
</dbReference>
<dbReference type="InterPro" id="IPR016047">
    <property type="entry name" value="M23ase_b-sheet_dom"/>
</dbReference>
<dbReference type="FunFam" id="2.70.70.10:FF:000003">
    <property type="entry name" value="Murein hydrolase activator EnvC"/>
    <property type="match status" value="1"/>
</dbReference>
<dbReference type="Pfam" id="PF01551">
    <property type="entry name" value="Peptidase_M23"/>
    <property type="match status" value="1"/>
</dbReference>
<dbReference type="AlphaFoldDB" id="A0A831RW06"/>
<feature type="chain" id="PRO_5032397125" evidence="2">
    <location>
        <begin position="22"/>
        <end position="386"/>
    </location>
</feature>
<keyword evidence="2" id="KW-0732">Signal</keyword>
<dbReference type="PANTHER" id="PTHR21666">
    <property type="entry name" value="PEPTIDASE-RELATED"/>
    <property type="match status" value="1"/>
</dbReference>
<comment type="caution">
    <text evidence="4">The sequence shown here is derived from an EMBL/GenBank/DDBJ whole genome shotgun (WGS) entry which is preliminary data.</text>
</comment>
<gene>
    <name evidence="4" type="ORF">ENJ12_05060</name>
</gene>
<feature type="domain" description="M23ase beta-sheet core" evidence="3">
    <location>
        <begin position="283"/>
        <end position="376"/>
    </location>
</feature>
<organism evidence="4">
    <name type="scientific">Thiolapillus brandeum</name>
    <dbReference type="NCBI Taxonomy" id="1076588"/>
    <lineage>
        <taxon>Bacteria</taxon>
        <taxon>Pseudomonadati</taxon>
        <taxon>Pseudomonadota</taxon>
        <taxon>Gammaproteobacteria</taxon>
        <taxon>Chromatiales</taxon>
        <taxon>Sedimenticolaceae</taxon>
        <taxon>Thiolapillus</taxon>
    </lineage>
</organism>
<name>A0A831RW06_9GAMM</name>
<evidence type="ECO:0000256" key="2">
    <source>
        <dbReference type="SAM" id="SignalP"/>
    </source>
</evidence>